<dbReference type="InterPro" id="IPR036365">
    <property type="entry name" value="PGBD-like_sf"/>
</dbReference>
<dbReference type="OrthoDB" id="8092964at2"/>
<feature type="domain" description="Peptidoglycan binding-like" evidence="3">
    <location>
        <begin position="494"/>
        <end position="545"/>
    </location>
</feature>
<feature type="region of interest" description="Disordered" evidence="1">
    <location>
        <begin position="213"/>
        <end position="240"/>
    </location>
</feature>
<feature type="domain" description="Peptidoglycan binding-like" evidence="3">
    <location>
        <begin position="301"/>
        <end position="350"/>
    </location>
</feature>
<dbReference type="InterPro" id="IPR002477">
    <property type="entry name" value="Peptidoglycan-bd-like"/>
</dbReference>
<protein>
    <recommendedName>
        <fullName evidence="3">Peptidoglycan binding-like domain-containing protein</fullName>
    </recommendedName>
</protein>
<feature type="signal peptide" evidence="2">
    <location>
        <begin position="1"/>
        <end position="19"/>
    </location>
</feature>
<dbReference type="SUPFAM" id="SSF47090">
    <property type="entry name" value="PGBD-like"/>
    <property type="match status" value="2"/>
</dbReference>
<feature type="chain" id="PRO_5021897865" description="Peptidoglycan binding-like domain-containing protein" evidence="2">
    <location>
        <begin position="20"/>
        <end position="558"/>
    </location>
</feature>
<dbReference type="EMBL" id="VFSV01000007">
    <property type="protein sequence ID" value="TRD22270.1"/>
    <property type="molecule type" value="Genomic_DNA"/>
</dbReference>
<dbReference type="AlphaFoldDB" id="A0A547Q7A4"/>
<organism evidence="4 5">
    <name type="scientific">Palleronia caenipelagi</name>
    <dbReference type="NCBI Taxonomy" id="2489174"/>
    <lineage>
        <taxon>Bacteria</taxon>
        <taxon>Pseudomonadati</taxon>
        <taxon>Pseudomonadota</taxon>
        <taxon>Alphaproteobacteria</taxon>
        <taxon>Rhodobacterales</taxon>
        <taxon>Roseobacteraceae</taxon>
        <taxon>Palleronia</taxon>
    </lineage>
</organism>
<dbReference type="RefSeq" id="WP_142833906.1">
    <property type="nucleotide sequence ID" value="NZ_VFSV01000007.1"/>
</dbReference>
<dbReference type="Pfam" id="PF01471">
    <property type="entry name" value="PG_binding_1"/>
    <property type="match status" value="2"/>
</dbReference>
<dbReference type="SUPFAM" id="SSF52129">
    <property type="entry name" value="Caspase-like"/>
    <property type="match status" value="1"/>
</dbReference>
<dbReference type="Gene3D" id="1.10.101.10">
    <property type="entry name" value="PGBD-like superfamily/PGBD"/>
    <property type="match status" value="2"/>
</dbReference>
<accession>A0A547Q7A4</accession>
<evidence type="ECO:0000256" key="1">
    <source>
        <dbReference type="SAM" id="MobiDB-lite"/>
    </source>
</evidence>
<keyword evidence="2" id="KW-0732">Signal</keyword>
<name>A0A547Q7A4_9RHOB</name>
<dbReference type="InterPro" id="IPR029030">
    <property type="entry name" value="Caspase-like_dom_sf"/>
</dbReference>
<comment type="caution">
    <text evidence="4">The sequence shown here is derived from an EMBL/GenBank/DDBJ whole genome shotgun (WGS) entry which is preliminary data.</text>
</comment>
<evidence type="ECO:0000313" key="4">
    <source>
        <dbReference type="EMBL" id="TRD22270.1"/>
    </source>
</evidence>
<evidence type="ECO:0000313" key="5">
    <source>
        <dbReference type="Proteomes" id="UP000318590"/>
    </source>
</evidence>
<dbReference type="Proteomes" id="UP000318590">
    <property type="component" value="Unassembled WGS sequence"/>
</dbReference>
<evidence type="ECO:0000256" key="2">
    <source>
        <dbReference type="SAM" id="SignalP"/>
    </source>
</evidence>
<dbReference type="InterPro" id="IPR036366">
    <property type="entry name" value="PGBDSf"/>
</dbReference>
<proteinExistence type="predicted"/>
<reference evidence="4 5" key="1">
    <citation type="submission" date="2019-06" db="EMBL/GenBank/DDBJ databases">
        <title>Paenimaribius caenipelagi gen. nov., sp. nov., isolated from a tidal flat.</title>
        <authorList>
            <person name="Yoon J.-H."/>
        </authorList>
    </citation>
    <scope>NUCLEOTIDE SEQUENCE [LARGE SCALE GENOMIC DNA]</scope>
    <source>
        <strain evidence="4 5">JBTF-M29</strain>
    </source>
</reference>
<sequence length="558" mass="61100">MRLALTALALLVTTGMASAEKELALVIGNSQYRDLPRLPAAIGTSGIVDALRAEGVRVIEGSDLRRASLFDRLRDFDLEADNSDAIAMVLVGQFTEFGGETWFLPVDAEGRSMVESAEAGVPLSVFTGFAARHAGRSIIVLGTNNDEPIRGGVLTDLPDGVTVVNGTPSAVLRFVQDSLARRGGVINEADDVTISGYVPPDFRFLGDGGPSVIGSGTRSVDTTPLDETPPERTLSTPSANDAQENFWRLTVSRNTEASYEAYIDRYVDGRYVGEAQERLRDLRTTDEERFEISLGLTREQKQDIQRDLSLLGYDTRGIDGIFGPGTRGAIRTWQQRAGFGASGFMSPDQISTLRAEASERADVLEAEERSRREDLRRRDEEYWSRMGAERDENELRDYLDRFPDGLHSDEAVAQLNALREAEATRGGVSEEERALWQGVQAQNTVQGYRDYLAAYPNGPYAQDAKAQIDRQTKSAGARQEAEAAEQGLGLNQTARLAIETRLQALGHEPGAVDGVFDDQTRAALRRFQQASGLPATGYVNQFTAVRLLTDALRSMIPQ</sequence>
<gene>
    <name evidence="4" type="ORF">FEV53_05995</name>
</gene>
<keyword evidence="5" id="KW-1185">Reference proteome</keyword>
<evidence type="ECO:0000259" key="3">
    <source>
        <dbReference type="Pfam" id="PF01471"/>
    </source>
</evidence>
<dbReference type="Gene3D" id="3.40.50.1460">
    <property type="match status" value="1"/>
</dbReference>